<dbReference type="SUPFAM" id="SSF102114">
    <property type="entry name" value="Radical SAM enzymes"/>
    <property type="match status" value="1"/>
</dbReference>
<organism evidence="8 9">
    <name type="scientific">Halodesulfovibrio marinisediminis DSM 17456</name>
    <dbReference type="NCBI Taxonomy" id="1121457"/>
    <lineage>
        <taxon>Bacteria</taxon>
        <taxon>Pseudomonadati</taxon>
        <taxon>Thermodesulfobacteriota</taxon>
        <taxon>Desulfovibrionia</taxon>
        <taxon>Desulfovibrionales</taxon>
        <taxon>Desulfovibrionaceae</taxon>
        <taxon>Halodesulfovibrio</taxon>
    </lineage>
</organism>
<dbReference type="InterPro" id="IPR013785">
    <property type="entry name" value="Aldolase_TIM"/>
</dbReference>
<dbReference type="PANTHER" id="PTHR43583">
    <property type="entry name" value="2-IMINOACETATE SYNTHASE"/>
    <property type="match status" value="1"/>
</dbReference>
<keyword evidence="4" id="KW-0479">Metal-binding</keyword>
<dbReference type="Proteomes" id="UP000184694">
    <property type="component" value="Unassembled WGS sequence"/>
</dbReference>
<dbReference type="SMART" id="SM00876">
    <property type="entry name" value="BATS"/>
    <property type="match status" value="1"/>
</dbReference>
<dbReference type="AlphaFoldDB" id="A0A1N6DKB0"/>
<evidence type="ECO:0000256" key="5">
    <source>
        <dbReference type="ARBA" id="ARBA00023004"/>
    </source>
</evidence>
<evidence type="ECO:0000256" key="6">
    <source>
        <dbReference type="ARBA" id="ARBA00023014"/>
    </source>
</evidence>
<keyword evidence="2" id="KW-0004">4Fe-4S</keyword>
<keyword evidence="5" id="KW-0408">Iron</keyword>
<evidence type="ECO:0000259" key="7">
    <source>
        <dbReference type="PROSITE" id="PS51918"/>
    </source>
</evidence>
<protein>
    <submittedName>
        <fullName evidence="8">2-iminoacetate synthase</fullName>
    </submittedName>
</protein>
<dbReference type="InterPro" id="IPR007197">
    <property type="entry name" value="rSAM"/>
</dbReference>
<dbReference type="NCBIfam" id="TIGR02351">
    <property type="entry name" value="thiH"/>
    <property type="match status" value="1"/>
</dbReference>
<evidence type="ECO:0000313" key="8">
    <source>
        <dbReference type="EMBL" id="SIN71114.1"/>
    </source>
</evidence>
<evidence type="ECO:0000256" key="2">
    <source>
        <dbReference type="ARBA" id="ARBA00022485"/>
    </source>
</evidence>
<dbReference type="InterPro" id="IPR034428">
    <property type="entry name" value="ThiH/NoCL/HydG-like"/>
</dbReference>
<dbReference type="RefSeq" id="WP_074215133.1">
    <property type="nucleotide sequence ID" value="NZ_FSRG01000003.1"/>
</dbReference>
<evidence type="ECO:0000256" key="1">
    <source>
        <dbReference type="ARBA" id="ARBA00001966"/>
    </source>
</evidence>
<dbReference type="PANTHER" id="PTHR43583:SF1">
    <property type="entry name" value="2-IMINOACETATE SYNTHASE"/>
    <property type="match status" value="1"/>
</dbReference>
<accession>A0A1N6DKB0</accession>
<sequence length="368" mass="40955">MGFSDLLSQYDSLDMAAYLAAVTPADVERVLAKHSITPLDYLALLSPAAEEMLEAMAQKAHGITMRHFGKTIQLFTPLYLANYCTNQCVYCGFNTANRISRTQLTEEELRREAEAIAATGLKHLLILTGDAPAKSTVEYIGNCSKILSEYFSSVSIEVYAMTQEEYAYLIERGVDGLTIYQETYNEPLYMDLHPRGPKRDYHFRLDAPERGCKAGMRTVNVGALLGLESVWQRDAFFTGLHADYLQRKYPATNIAISPPRMRPHVGAYEPASIVTDKNLVQLVLAQRIFLHNVGITVSTRESAELRDNMIPLGVTKMSAGVTTAVGGHTAEDDSTAQFDISDPRSVEEMCKAIEAKGFQPVFKDWEPF</sequence>
<dbReference type="SFLD" id="SFLDG01060">
    <property type="entry name" value="BATS_domain_containing"/>
    <property type="match status" value="1"/>
</dbReference>
<comment type="cofactor">
    <cofactor evidence="1">
        <name>[4Fe-4S] cluster</name>
        <dbReference type="ChEBI" id="CHEBI:49883"/>
    </cofactor>
</comment>
<dbReference type="EMBL" id="FSRG01000003">
    <property type="protein sequence ID" value="SIN71114.1"/>
    <property type="molecule type" value="Genomic_DNA"/>
</dbReference>
<keyword evidence="6" id="KW-0411">Iron-sulfur</keyword>
<dbReference type="GO" id="GO:0003824">
    <property type="term" value="F:catalytic activity"/>
    <property type="evidence" value="ECO:0007669"/>
    <property type="project" value="InterPro"/>
</dbReference>
<dbReference type="GO" id="GO:0009228">
    <property type="term" value="P:thiamine biosynthetic process"/>
    <property type="evidence" value="ECO:0007669"/>
    <property type="project" value="InterPro"/>
</dbReference>
<dbReference type="GO" id="GO:0051539">
    <property type="term" value="F:4 iron, 4 sulfur cluster binding"/>
    <property type="evidence" value="ECO:0007669"/>
    <property type="project" value="UniProtKB-KW"/>
</dbReference>
<gene>
    <name evidence="8" type="ORF">SAMN02745161_0228</name>
</gene>
<dbReference type="Pfam" id="PF04055">
    <property type="entry name" value="Radical_SAM"/>
    <property type="match status" value="1"/>
</dbReference>
<dbReference type="InterPro" id="IPR010722">
    <property type="entry name" value="BATS_dom"/>
</dbReference>
<dbReference type="InterPro" id="IPR058240">
    <property type="entry name" value="rSAM_sf"/>
</dbReference>
<evidence type="ECO:0000256" key="3">
    <source>
        <dbReference type="ARBA" id="ARBA00022691"/>
    </source>
</evidence>
<feature type="domain" description="Radical SAM core" evidence="7">
    <location>
        <begin position="70"/>
        <end position="296"/>
    </location>
</feature>
<dbReference type="SFLD" id="SFLDS00029">
    <property type="entry name" value="Radical_SAM"/>
    <property type="match status" value="1"/>
</dbReference>
<name>A0A1N6DKB0_9BACT</name>
<keyword evidence="9" id="KW-1185">Reference proteome</keyword>
<dbReference type="STRING" id="1121457.SAMN02745161_0228"/>
<dbReference type="PROSITE" id="PS51918">
    <property type="entry name" value="RADICAL_SAM"/>
    <property type="match status" value="1"/>
</dbReference>
<evidence type="ECO:0000256" key="4">
    <source>
        <dbReference type="ARBA" id="ARBA00022723"/>
    </source>
</evidence>
<dbReference type="InterPro" id="IPR012726">
    <property type="entry name" value="ThiH"/>
</dbReference>
<dbReference type="Pfam" id="PF06968">
    <property type="entry name" value="BATS"/>
    <property type="match status" value="1"/>
</dbReference>
<dbReference type="GO" id="GO:0005506">
    <property type="term" value="F:iron ion binding"/>
    <property type="evidence" value="ECO:0007669"/>
    <property type="project" value="InterPro"/>
</dbReference>
<dbReference type="Gene3D" id="3.20.20.70">
    <property type="entry name" value="Aldolase class I"/>
    <property type="match status" value="1"/>
</dbReference>
<reference evidence="9" key="1">
    <citation type="submission" date="2016-11" db="EMBL/GenBank/DDBJ databases">
        <authorList>
            <person name="Varghese N."/>
            <person name="Submissions S."/>
        </authorList>
    </citation>
    <scope>NUCLEOTIDE SEQUENCE [LARGE SCALE GENOMIC DNA]</scope>
    <source>
        <strain evidence="9">DSM 17456</strain>
    </source>
</reference>
<dbReference type="SFLD" id="SFLDG01081">
    <property type="entry name" value="cleavage_of_the_Ca-Cb_bond_in"/>
    <property type="match status" value="1"/>
</dbReference>
<keyword evidence="3" id="KW-0949">S-adenosyl-L-methionine</keyword>
<evidence type="ECO:0000313" key="9">
    <source>
        <dbReference type="Proteomes" id="UP000184694"/>
    </source>
</evidence>
<dbReference type="OrthoDB" id="3320990at2"/>
<proteinExistence type="predicted"/>
<dbReference type="SFLD" id="SFLDF00301">
    <property type="entry name" value="2-iminoacetate_synthase_(ThiH)"/>
    <property type="match status" value="1"/>
</dbReference>